<evidence type="ECO:0000313" key="3">
    <source>
        <dbReference type="Proteomes" id="UP000807353"/>
    </source>
</evidence>
<feature type="transmembrane region" description="Helical" evidence="1">
    <location>
        <begin position="90"/>
        <end position="107"/>
    </location>
</feature>
<dbReference type="Proteomes" id="UP000807353">
    <property type="component" value="Unassembled WGS sequence"/>
</dbReference>
<evidence type="ECO:0000256" key="1">
    <source>
        <dbReference type="SAM" id="Phobius"/>
    </source>
</evidence>
<dbReference type="AlphaFoldDB" id="A0A9P6CGS0"/>
<gene>
    <name evidence="2" type="ORF">BDZ94DRAFT_1266633</name>
</gene>
<name>A0A9P6CGS0_9AGAR</name>
<keyword evidence="1" id="KW-1133">Transmembrane helix</keyword>
<protein>
    <submittedName>
        <fullName evidence="2">Uncharacterized protein</fullName>
    </submittedName>
</protein>
<reference evidence="2" key="1">
    <citation type="submission" date="2020-11" db="EMBL/GenBank/DDBJ databases">
        <authorList>
            <consortium name="DOE Joint Genome Institute"/>
            <person name="Ahrendt S."/>
            <person name="Riley R."/>
            <person name="Andreopoulos W."/>
            <person name="Labutti K."/>
            <person name="Pangilinan J."/>
            <person name="Ruiz-Duenas F.J."/>
            <person name="Barrasa J.M."/>
            <person name="Sanchez-Garcia M."/>
            <person name="Camarero S."/>
            <person name="Miyauchi S."/>
            <person name="Serrano A."/>
            <person name="Linde D."/>
            <person name="Babiker R."/>
            <person name="Drula E."/>
            <person name="Ayuso-Fernandez I."/>
            <person name="Pacheco R."/>
            <person name="Padilla G."/>
            <person name="Ferreira P."/>
            <person name="Barriuso J."/>
            <person name="Kellner H."/>
            <person name="Castanera R."/>
            <person name="Alfaro M."/>
            <person name="Ramirez L."/>
            <person name="Pisabarro A.G."/>
            <person name="Kuo A."/>
            <person name="Tritt A."/>
            <person name="Lipzen A."/>
            <person name="He G."/>
            <person name="Yan M."/>
            <person name="Ng V."/>
            <person name="Cullen D."/>
            <person name="Martin F."/>
            <person name="Rosso M.-N."/>
            <person name="Henrissat B."/>
            <person name="Hibbett D."/>
            <person name="Martinez A.T."/>
            <person name="Grigoriev I.V."/>
        </authorList>
    </citation>
    <scope>NUCLEOTIDE SEQUENCE</scope>
    <source>
        <strain evidence="2">CBS 247.69</strain>
    </source>
</reference>
<keyword evidence="3" id="KW-1185">Reference proteome</keyword>
<comment type="caution">
    <text evidence="2">The sequence shown here is derived from an EMBL/GenBank/DDBJ whole genome shotgun (WGS) entry which is preliminary data.</text>
</comment>
<feature type="transmembrane region" description="Helical" evidence="1">
    <location>
        <begin position="34"/>
        <end position="50"/>
    </location>
</feature>
<dbReference type="EMBL" id="MU150303">
    <property type="protein sequence ID" value="KAF9460208.1"/>
    <property type="molecule type" value="Genomic_DNA"/>
</dbReference>
<sequence length="108" mass="12432">MVRSILKPFLILFKITIQNYDLGSVRYTLFRTRCAFIMYTILPSPVPFLIPGSTVHSFGRLLIVHCSLFIVTTQTILFVLHICMLRFTSLHLALSFSFSSSLFFFFGI</sequence>
<keyword evidence="1" id="KW-0812">Transmembrane</keyword>
<keyword evidence="1" id="KW-0472">Membrane</keyword>
<evidence type="ECO:0000313" key="2">
    <source>
        <dbReference type="EMBL" id="KAF9460208.1"/>
    </source>
</evidence>
<accession>A0A9P6CGS0</accession>
<proteinExistence type="predicted"/>
<organism evidence="2 3">
    <name type="scientific">Collybia nuda</name>
    <dbReference type="NCBI Taxonomy" id="64659"/>
    <lineage>
        <taxon>Eukaryota</taxon>
        <taxon>Fungi</taxon>
        <taxon>Dikarya</taxon>
        <taxon>Basidiomycota</taxon>
        <taxon>Agaricomycotina</taxon>
        <taxon>Agaricomycetes</taxon>
        <taxon>Agaricomycetidae</taxon>
        <taxon>Agaricales</taxon>
        <taxon>Tricholomatineae</taxon>
        <taxon>Clitocybaceae</taxon>
        <taxon>Collybia</taxon>
    </lineage>
</organism>
<feature type="transmembrane region" description="Helical" evidence="1">
    <location>
        <begin position="62"/>
        <end position="83"/>
    </location>
</feature>